<keyword evidence="3" id="KW-1185">Reference proteome</keyword>
<proteinExistence type="predicted"/>
<evidence type="ECO:0000313" key="3">
    <source>
        <dbReference type="Proteomes" id="UP000680865"/>
    </source>
</evidence>
<protein>
    <recommendedName>
        <fullName evidence="1">DUF4097 domain-containing protein</fullName>
    </recommendedName>
</protein>
<dbReference type="AlphaFoldDB" id="A0A919T4F0"/>
<evidence type="ECO:0000259" key="1">
    <source>
        <dbReference type="Pfam" id="PF13349"/>
    </source>
</evidence>
<reference evidence="2" key="1">
    <citation type="submission" date="2021-03" db="EMBL/GenBank/DDBJ databases">
        <title>Whole genome shotgun sequence of Actinoplanes consettensis NBRC 14913.</title>
        <authorList>
            <person name="Komaki H."/>
            <person name="Tamura T."/>
        </authorList>
    </citation>
    <scope>NUCLEOTIDE SEQUENCE</scope>
    <source>
        <strain evidence="2">NBRC 14913</strain>
    </source>
</reference>
<sequence length="261" mass="26657">MTEFSHATPVTVSLQVQRGTAEVVAEERDTVTVDIAPDDGRFTVALDGDTLIVHSPEGGGFSWRRGEKADVKVRVPLDSSLAVRSAAADLRLAGRYTTANVNAASASLHLDHVTGDAHIKAASGDLTADRVGGCLRIHTSSGELVVGDVTGDVNATTASGDITIRRAGASLKAESASGDVEVGSLIRGKAVVKTASGDVTVGVTPGTGVWLDLDTASGKTTSDLAMPSDVPTNAATLELKIRTASGHIDVHRAMGDLPAAA</sequence>
<feature type="domain" description="DUF4097" evidence="1">
    <location>
        <begin position="15"/>
        <end position="256"/>
    </location>
</feature>
<dbReference type="EMBL" id="BOQP01000089">
    <property type="protein sequence ID" value="GIM85542.1"/>
    <property type="molecule type" value="Genomic_DNA"/>
</dbReference>
<dbReference type="InterPro" id="IPR025164">
    <property type="entry name" value="Toastrack_DUF4097"/>
</dbReference>
<evidence type="ECO:0000313" key="2">
    <source>
        <dbReference type="EMBL" id="GIM85542.1"/>
    </source>
</evidence>
<organism evidence="2 3">
    <name type="scientific">Winogradskya consettensis</name>
    <dbReference type="NCBI Taxonomy" id="113560"/>
    <lineage>
        <taxon>Bacteria</taxon>
        <taxon>Bacillati</taxon>
        <taxon>Actinomycetota</taxon>
        <taxon>Actinomycetes</taxon>
        <taxon>Micromonosporales</taxon>
        <taxon>Micromonosporaceae</taxon>
        <taxon>Winogradskya</taxon>
    </lineage>
</organism>
<comment type="caution">
    <text evidence="2">The sequence shown here is derived from an EMBL/GenBank/DDBJ whole genome shotgun (WGS) entry which is preliminary data.</text>
</comment>
<gene>
    <name evidence="2" type="ORF">Aco04nite_96750</name>
</gene>
<accession>A0A919T4F0</accession>
<dbReference type="RefSeq" id="WP_213003904.1">
    <property type="nucleotide sequence ID" value="NZ_BAAATW010000020.1"/>
</dbReference>
<dbReference type="Proteomes" id="UP000680865">
    <property type="component" value="Unassembled WGS sequence"/>
</dbReference>
<name>A0A919T4F0_9ACTN</name>
<dbReference type="Pfam" id="PF13349">
    <property type="entry name" value="DUF4097"/>
    <property type="match status" value="1"/>
</dbReference>